<keyword evidence="3" id="KW-1185">Reference proteome</keyword>
<evidence type="ECO:0000256" key="1">
    <source>
        <dbReference type="SAM" id="Phobius"/>
    </source>
</evidence>
<accession>A0A1M5QKW9</accession>
<dbReference type="RefSeq" id="WP_073335961.1">
    <property type="nucleotide sequence ID" value="NZ_FQXM01000002.1"/>
</dbReference>
<name>A0A1M5QKW9_9CLOT</name>
<organism evidence="2 3">
    <name type="scientific">Clostridium grantii DSM 8605</name>
    <dbReference type="NCBI Taxonomy" id="1121316"/>
    <lineage>
        <taxon>Bacteria</taxon>
        <taxon>Bacillati</taxon>
        <taxon>Bacillota</taxon>
        <taxon>Clostridia</taxon>
        <taxon>Eubacteriales</taxon>
        <taxon>Clostridiaceae</taxon>
        <taxon>Clostridium</taxon>
    </lineage>
</organism>
<dbReference type="AlphaFoldDB" id="A0A1M5QKW9"/>
<proteinExistence type="predicted"/>
<feature type="transmembrane region" description="Helical" evidence="1">
    <location>
        <begin position="125"/>
        <end position="146"/>
    </location>
</feature>
<feature type="transmembrane region" description="Helical" evidence="1">
    <location>
        <begin position="84"/>
        <end position="105"/>
    </location>
</feature>
<feature type="transmembrane region" description="Helical" evidence="1">
    <location>
        <begin position="47"/>
        <end position="72"/>
    </location>
</feature>
<feature type="transmembrane region" description="Helical" evidence="1">
    <location>
        <begin position="9"/>
        <end position="27"/>
    </location>
</feature>
<dbReference type="EMBL" id="FQXM01000002">
    <property type="protein sequence ID" value="SHH14410.1"/>
    <property type="molecule type" value="Genomic_DNA"/>
</dbReference>
<dbReference type="Proteomes" id="UP000184447">
    <property type="component" value="Unassembled WGS sequence"/>
</dbReference>
<sequence length="154" mass="17423">MLKLSPVEFFFRGIPEGFIFIFAVLLFSNSKIEKNKYVLTSFSYATAVYFIRTLPINFGVNTIISMIVAIGLVVKINNTKVIEIIKSVFITIIVEFFCEWINIFVVENIIGKNLDTVFGNPVSKVIYGAPSLMIFMAINGVFYIVLKEKGKKND</sequence>
<keyword evidence="1" id="KW-0472">Membrane</keyword>
<reference evidence="2 3" key="1">
    <citation type="submission" date="2016-11" db="EMBL/GenBank/DDBJ databases">
        <authorList>
            <person name="Jaros S."/>
            <person name="Januszkiewicz K."/>
            <person name="Wedrychowicz H."/>
        </authorList>
    </citation>
    <scope>NUCLEOTIDE SEQUENCE [LARGE SCALE GENOMIC DNA]</scope>
    <source>
        <strain evidence="2 3">DSM 8605</strain>
    </source>
</reference>
<dbReference type="OrthoDB" id="1787445at2"/>
<protein>
    <submittedName>
        <fullName evidence="2">Uncharacterized protein</fullName>
    </submittedName>
</protein>
<evidence type="ECO:0000313" key="3">
    <source>
        <dbReference type="Proteomes" id="UP000184447"/>
    </source>
</evidence>
<evidence type="ECO:0000313" key="2">
    <source>
        <dbReference type="EMBL" id="SHH14410.1"/>
    </source>
</evidence>
<keyword evidence="1" id="KW-0812">Transmembrane</keyword>
<keyword evidence="1" id="KW-1133">Transmembrane helix</keyword>
<gene>
    <name evidence="2" type="ORF">SAMN02745207_00146</name>
</gene>
<dbReference type="STRING" id="1121316.SAMN02745207_00146"/>